<gene>
    <name evidence="3" type="primary">LOC116286358</name>
</gene>
<dbReference type="KEGG" id="aten:116286358"/>
<feature type="region of interest" description="Disordered" evidence="1">
    <location>
        <begin position="1"/>
        <end position="118"/>
    </location>
</feature>
<dbReference type="OrthoDB" id="5980626at2759"/>
<feature type="compositionally biased region" description="Basic residues" evidence="1">
    <location>
        <begin position="15"/>
        <end position="56"/>
    </location>
</feature>
<evidence type="ECO:0000256" key="1">
    <source>
        <dbReference type="SAM" id="MobiDB-lite"/>
    </source>
</evidence>
<name>A0A6P8H8D4_ACTTE</name>
<sequence length="237" mass="27672">MARYSSDSDDDRRSKEKRSKSSRKRDRRSRSRSRDRRRRSRSRSRSSRSHRRRSRSRSVDRKSSEDRYYSSKKSRSDRDRRSRSPGSSRNSEERQREKRDKDTAVEKTKQRIKEALSQAETNDDDLLKAKERKKLGKEVIPNADAIAEIESNEFVQQSFTSSYKDKQSTVDKSQPDILISSTKQTPVVPINVFMDASNSEGLFAARVLEDESTKMERWIKKMTATRNKMLAAGSLKH</sequence>
<dbReference type="Proteomes" id="UP000515163">
    <property type="component" value="Unplaced"/>
</dbReference>
<dbReference type="AlphaFoldDB" id="A0A6P8H8D4"/>
<protein>
    <submittedName>
        <fullName evidence="3">U4/U6.U5 small nuclear ribonucleoprotein 27 kDa protein-like</fullName>
    </submittedName>
</protein>
<accession>A0A6P8H8D4</accession>
<feature type="compositionally biased region" description="Basic and acidic residues" evidence="1">
    <location>
        <begin position="57"/>
        <end position="82"/>
    </location>
</feature>
<dbReference type="GeneID" id="116286358"/>
<feature type="compositionally biased region" description="Basic and acidic residues" evidence="1">
    <location>
        <begin position="90"/>
        <end position="114"/>
    </location>
</feature>
<dbReference type="InParanoid" id="A0A6P8H8D4"/>
<keyword evidence="2" id="KW-1185">Reference proteome</keyword>
<proteinExistence type="predicted"/>
<evidence type="ECO:0000313" key="3">
    <source>
        <dbReference type="RefSeq" id="XP_031548700.1"/>
    </source>
</evidence>
<reference evidence="3" key="1">
    <citation type="submission" date="2025-08" db="UniProtKB">
        <authorList>
            <consortium name="RefSeq"/>
        </authorList>
    </citation>
    <scope>IDENTIFICATION</scope>
    <source>
        <tissue evidence="3">Tentacle</tissue>
    </source>
</reference>
<organism evidence="2 3">
    <name type="scientific">Actinia tenebrosa</name>
    <name type="common">Australian red waratah sea anemone</name>
    <dbReference type="NCBI Taxonomy" id="6105"/>
    <lineage>
        <taxon>Eukaryota</taxon>
        <taxon>Metazoa</taxon>
        <taxon>Cnidaria</taxon>
        <taxon>Anthozoa</taxon>
        <taxon>Hexacorallia</taxon>
        <taxon>Actiniaria</taxon>
        <taxon>Actiniidae</taxon>
        <taxon>Actinia</taxon>
    </lineage>
</organism>
<dbReference type="RefSeq" id="XP_031548700.1">
    <property type="nucleotide sequence ID" value="XM_031692840.1"/>
</dbReference>
<evidence type="ECO:0000313" key="2">
    <source>
        <dbReference type="Proteomes" id="UP000515163"/>
    </source>
</evidence>